<dbReference type="SUPFAM" id="SSF53850">
    <property type="entry name" value="Periplasmic binding protein-like II"/>
    <property type="match status" value="1"/>
</dbReference>
<keyword evidence="2" id="KW-1185">Reference proteome</keyword>
<comment type="caution">
    <text evidence="1">The sequence shown here is derived from an EMBL/GenBank/DDBJ whole genome shotgun (WGS) entry which is preliminary data.</text>
</comment>
<evidence type="ECO:0000313" key="2">
    <source>
        <dbReference type="Proteomes" id="UP001495147"/>
    </source>
</evidence>
<dbReference type="EMBL" id="JBDPZD010000002">
    <property type="protein sequence ID" value="MEO3691643.1"/>
    <property type="molecule type" value="Genomic_DNA"/>
</dbReference>
<protein>
    <recommendedName>
        <fullName evidence="3">Amino acid ABC transporter substrate-binding protein</fullName>
    </recommendedName>
</protein>
<name>A0ABV0G1N6_9BURK</name>
<gene>
    <name evidence="1" type="ORF">ABDJ85_09200</name>
</gene>
<dbReference type="Proteomes" id="UP001495147">
    <property type="component" value="Unassembled WGS sequence"/>
</dbReference>
<sequence length="302" mass="33556">MTLGLAGYLANGLTSGLGSGAALAANVPVIRYPAPQSPLDTRSLDLLSLLEAALRRTEPEYGPVRLQPTDEVLTELRQFAELDADRGILHMTWATVSVERRTLAKTIPFDARHGLLGLRIALVDERRLPDIAKIRDLAALRRLTIGQGLAWPDVDVLRASGIKVQTVSGYENLFRMLMAGRFDLFPRGVGEVFDEYEARHAQMPRLAIDPHLLLVYPYPYQYYFAPSQSALAARVEKGLLAMKADGSFDAHLWRFHGAAVARARLQDRLALRLTNPNVSPEAERGLEATLAFWRKPPPSQKR</sequence>
<evidence type="ECO:0008006" key="3">
    <source>
        <dbReference type="Google" id="ProtNLM"/>
    </source>
</evidence>
<organism evidence="1 2">
    <name type="scientific">Roseateles paludis</name>
    <dbReference type="NCBI Taxonomy" id="3145238"/>
    <lineage>
        <taxon>Bacteria</taxon>
        <taxon>Pseudomonadati</taxon>
        <taxon>Pseudomonadota</taxon>
        <taxon>Betaproteobacteria</taxon>
        <taxon>Burkholderiales</taxon>
        <taxon>Sphaerotilaceae</taxon>
        <taxon>Roseateles</taxon>
    </lineage>
</organism>
<dbReference type="Gene3D" id="3.40.190.10">
    <property type="entry name" value="Periplasmic binding protein-like II"/>
    <property type="match status" value="2"/>
</dbReference>
<proteinExistence type="predicted"/>
<accession>A0ABV0G1N6</accession>
<evidence type="ECO:0000313" key="1">
    <source>
        <dbReference type="EMBL" id="MEO3691643.1"/>
    </source>
</evidence>
<reference evidence="1 2" key="1">
    <citation type="submission" date="2024-05" db="EMBL/GenBank/DDBJ databases">
        <title>Roseateles sp. DJS-2-20 16S ribosomal RNA gene Genome sequencing and assembly.</title>
        <authorList>
            <person name="Woo H."/>
        </authorList>
    </citation>
    <scope>NUCLEOTIDE SEQUENCE [LARGE SCALE GENOMIC DNA]</scope>
    <source>
        <strain evidence="1 2">DJS-2-20</strain>
    </source>
</reference>
<dbReference type="RefSeq" id="WP_347704460.1">
    <property type="nucleotide sequence ID" value="NZ_JBDPZD010000002.1"/>
</dbReference>